<evidence type="ECO:0000313" key="2">
    <source>
        <dbReference type="Proteomes" id="UP000322873"/>
    </source>
</evidence>
<sequence>MQNEMMRQRMMQEAQKKTCDNEAGRGLCDMDGSLGIKTWWFAEQLAKPDEIGSGVNICVCLYDIWGWTRDVSLSSICLAGYRMHGMERNGYGLLYCNYT</sequence>
<organism evidence="1 2">
    <name type="scientific">Monilinia fructicola</name>
    <name type="common">Brown rot fungus</name>
    <name type="synonym">Ciboria fructicola</name>
    <dbReference type="NCBI Taxonomy" id="38448"/>
    <lineage>
        <taxon>Eukaryota</taxon>
        <taxon>Fungi</taxon>
        <taxon>Dikarya</taxon>
        <taxon>Ascomycota</taxon>
        <taxon>Pezizomycotina</taxon>
        <taxon>Leotiomycetes</taxon>
        <taxon>Helotiales</taxon>
        <taxon>Sclerotiniaceae</taxon>
        <taxon>Monilinia</taxon>
    </lineage>
</organism>
<evidence type="ECO:0000313" key="1">
    <source>
        <dbReference type="EMBL" id="KAA8571848.1"/>
    </source>
</evidence>
<gene>
    <name evidence="1" type="ORF">EYC84_001808</name>
</gene>
<reference evidence="1 2" key="1">
    <citation type="submission" date="2019-06" db="EMBL/GenBank/DDBJ databases">
        <title>Genome Sequence of the Brown Rot Fungal Pathogen Monilinia fructicola.</title>
        <authorList>
            <person name="De Miccolis Angelini R.M."/>
            <person name="Landi L."/>
            <person name="Abate D."/>
            <person name="Pollastro S."/>
            <person name="Romanazzi G."/>
            <person name="Faretra F."/>
        </authorList>
    </citation>
    <scope>NUCLEOTIDE SEQUENCE [LARGE SCALE GENOMIC DNA]</scope>
    <source>
        <strain evidence="1 2">Mfrc123</strain>
    </source>
</reference>
<accession>A0A5M9JQQ7</accession>
<dbReference type="AlphaFoldDB" id="A0A5M9JQQ7"/>
<dbReference type="EMBL" id="VICG01000005">
    <property type="protein sequence ID" value="KAA8571848.1"/>
    <property type="molecule type" value="Genomic_DNA"/>
</dbReference>
<proteinExistence type="predicted"/>
<protein>
    <submittedName>
        <fullName evidence="1">Uncharacterized protein</fullName>
    </submittedName>
</protein>
<keyword evidence="2" id="KW-1185">Reference proteome</keyword>
<comment type="caution">
    <text evidence="1">The sequence shown here is derived from an EMBL/GenBank/DDBJ whole genome shotgun (WGS) entry which is preliminary data.</text>
</comment>
<name>A0A5M9JQQ7_MONFR</name>
<dbReference type="Proteomes" id="UP000322873">
    <property type="component" value="Unassembled WGS sequence"/>
</dbReference>